<organism evidence="1">
    <name type="scientific">uncultured Desulfobacterium sp</name>
    <dbReference type="NCBI Taxonomy" id="201089"/>
    <lineage>
        <taxon>Bacteria</taxon>
        <taxon>Pseudomonadati</taxon>
        <taxon>Thermodesulfobacteriota</taxon>
        <taxon>Desulfobacteria</taxon>
        <taxon>Desulfobacterales</taxon>
        <taxon>Desulfobacteriaceae</taxon>
        <taxon>Desulfobacterium</taxon>
        <taxon>environmental samples</taxon>
    </lineage>
</organism>
<accession>A0A445MTM1</accession>
<protein>
    <submittedName>
        <fullName evidence="1">Uncharacterized protein</fullName>
    </submittedName>
</protein>
<proteinExistence type="predicted"/>
<dbReference type="AlphaFoldDB" id="A0A445MTM1"/>
<sequence length="109" mass="11818">MQGTCLLLFLEKGLQCSSGSFCPVDSALTSIICDEMVTKIRPVFVNNPLCHYLFAFVVSAGLEEKTLSAASKIAATLRTGVFPADLVNDINLLTTKSAYHIFPPHYCTS</sequence>
<gene>
    <name evidence="1" type="ORF">PITCH_A1520020</name>
</gene>
<evidence type="ECO:0000313" key="1">
    <source>
        <dbReference type="EMBL" id="SPD72762.1"/>
    </source>
</evidence>
<name>A0A445MTM1_9BACT</name>
<dbReference type="EMBL" id="OJIN01000060">
    <property type="protein sequence ID" value="SPD72762.1"/>
    <property type="molecule type" value="Genomic_DNA"/>
</dbReference>
<reference evidence="1" key="1">
    <citation type="submission" date="2018-01" db="EMBL/GenBank/DDBJ databases">
        <authorList>
            <person name="Regsiter A."/>
            <person name="William W."/>
        </authorList>
    </citation>
    <scope>NUCLEOTIDE SEQUENCE</scope>
    <source>
        <strain evidence="1">TRIP AH-1</strain>
    </source>
</reference>